<dbReference type="Pfam" id="PF00078">
    <property type="entry name" value="RVT_1"/>
    <property type="match status" value="1"/>
</dbReference>
<keyword evidence="2" id="KW-0548">Nucleotidyltransferase</keyword>
<dbReference type="VEuPathDB" id="CryptoDB:GNI_170670"/>
<keyword evidence="2" id="KW-0695">RNA-directed DNA polymerase</keyword>
<evidence type="ECO:0000313" key="2">
    <source>
        <dbReference type="EMBL" id="EZG43476.1"/>
    </source>
</evidence>
<dbReference type="InterPro" id="IPR000477">
    <property type="entry name" value="RT_dom"/>
</dbReference>
<accession>A0A023AXU4</accession>
<dbReference type="CDD" id="cd01647">
    <property type="entry name" value="RT_LTR"/>
    <property type="match status" value="1"/>
</dbReference>
<dbReference type="AlphaFoldDB" id="A0A023AXU4"/>
<keyword evidence="3" id="KW-1185">Reference proteome</keyword>
<organism evidence="2 3">
    <name type="scientific">Gregarina niphandrodes</name>
    <name type="common">Septate eugregarine</name>
    <dbReference type="NCBI Taxonomy" id="110365"/>
    <lineage>
        <taxon>Eukaryota</taxon>
        <taxon>Sar</taxon>
        <taxon>Alveolata</taxon>
        <taxon>Apicomplexa</taxon>
        <taxon>Conoidasida</taxon>
        <taxon>Gregarinasina</taxon>
        <taxon>Eugregarinorida</taxon>
        <taxon>Gregarinidae</taxon>
        <taxon>Gregarina</taxon>
    </lineage>
</organism>
<dbReference type="EMBL" id="AFNH02001279">
    <property type="protein sequence ID" value="EZG43476.1"/>
    <property type="molecule type" value="Genomic_DNA"/>
</dbReference>
<keyword evidence="2" id="KW-0808">Transferase</keyword>
<dbReference type="PROSITE" id="PS50878">
    <property type="entry name" value="RT_POL"/>
    <property type="match status" value="1"/>
</dbReference>
<dbReference type="InterPro" id="IPR043502">
    <property type="entry name" value="DNA/RNA_pol_sf"/>
</dbReference>
<dbReference type="InterPro" id="IPR051320">
    <property type="entry name" value="Viral_Replic_Matur_Polypro"/>
</dbReference>
<comment type="caution">
    <text evidence="2">The sequence shown here is derived from an EMBL/GenBank/DDBJ whole genome shotgun (WGS) entry which is preliminary data.</text>
</comment>
<dbReference type="Gene3D" id="3.10.10.10">
    <property type="entry name" value="HIV Type 1 Reverse Transcriptase, subunit A, domain 1"/>
    <property type="match status" value="1"/>
</dbReference>
<sequence>MNSGFWNVPVEEGCKALAAFITPTGLFEFNIIPLGIKNSPAEFQRAMDSCFAPLLGENAFCYIDDIVICGQDFDSVLRRVELFLEQCRKTGFYLRLDKSEWFKDEVKYLGHVVGRTGIKVQEKKSRAIVNAPASTNKKELQSFLGMCGYLRPFTPPSSHTSRRRYSTC</sequence>
<name>A0A023AXU4_GRENI</name>
<reference evidence="2" key="1">
    <citation type="submission" date="2013-12" db="EMBL/GenBank/DDBJ databases">
        <authorList>
            <person name="Omoto C.K."/>
            <person name="Sibley D."/>
            <person name="Venepally P."/>
            <person name="Hadjithomas M."/>
            <person name="Karamycheva S."/>
            <person name="Brunk B."/>
            <person name="Roos D."/>
            <person name="Caler E."/>
            <person name="Lorenzi H."/>
        </authorList>
    </citation>
    <scope>NUCLEOTIDE SEQUENCE</scope>
</reference>
<evidence type="ECO:0000313" key="3">
    <source>
        <dbReference type="Proteomes" id="UP000019763"/>
    </source>
</evidence>
<dbReference type="Proteomes" id="UP000019763">
    <property type="component" value="Unassembled WGS sequence"/>
</dbReference>
<dbReference type="RefSeq" id="XP_011133294.1">
    <property type="nucleotide sequence ID" value="XM_011134992.1"/>
</dbReference>
<dbReference type="SUPFAM" id="SSF56672">
    <property type="entry name" value="DNA/RNA polymerases"/>
    <property type="match status" value="1"/>
</dbReference>
<dbReference type="OrthoDB" id="117296at2759"/>
<dbReference type="GeneID" id="22915837"/>
<dbReference type="GO" id="GO:0003964">
    <property type="term" value="F:RNA-directed DNA polymerase activity"/>
    <property type="evidence" value="ECO:0007669"/>
    <property type="project" value="UniProtKB-KW"/>
</dbReference>
<proteinExistence type="predicted"/>
<feature type="domain" description="Reverse transcriptase" evidence="1">
    <location>
        <begin position="1"/>
        <end position="113"/>
    </location>
</feature>
<evidence type="ECO:0000259" key="1">
    <source>
        <dbReference type="PROSITE" id="PS50878"/>
    </source>
</evidence>
<dbReference type="Gene3D" id="3.30.70.270">
    <property type="match status" value="2"/>
</dbReference>
<dbReference type="PANTHER" id="PTHR33064:SF37">
    <property type="entry name" value="RIBONUCLEASE H"/>
    <property type="match status" value="1"/>
</dbReference>
<protein>
    <submittedName>
        <fullName evidence="2">RNA-directed DNA polymerase</fullName>
    </submittedName>
</protein>
<dbReference type="InterPro" id="IPR043128">
    <property type="entry name" value="Rev_trsase/Diguanyl_cyclase"/>
</dbReference>
<dbReference type="PANTHER" id="PTHR33064">
    <property type="entry name" value="POL PROTEIN"/>
    <property type="match status" value="1"/>
</dbReference>
<gene>
    <name evidence="2" type="ORF">GNI_170670</name>
</gene>